<evidence type="ECO:0000313" key="15">
    <source>
        <dbReference type="EMBL" id="SFI45110.1"/>
    </source>
</evidence>
<comment type="catalytic activity">
    <reaction evidence="1">
        <text>ATP + protein L-histidine = ADP + protein N-phospho-L-histidine.</text>
        <dbReference type="EC" id="2.7.13.3"/>
    </reaction>
</comment>
<evidence type="ECO:0000256" key="3">
    <source>
        <dbReference type="ARBA" id="ARBA00012438"/>
    </source>
</evidence>
<dbReference type="SUPFAM" id="SSF52172">
    <property type="entry name" value="CheY-like"/>
    <property type="match status" value="1"/>
</dbReference>
<dbReference type="OrthoDB" id="7873557at2"/>
<keyword evidence="9" id="KW-1133">Transmembrane helix</keyword>
<keyword evidence="4" id="KW-1003">Cell membrane</keyword>
<evidence type="ECO:0000256" key="1">
    <source>
        <dbReference type="ARBA" id="ARBA00000085"/>
    </source>
</evidence>
<dbReference type="InterPro" id="IPR005467">
    <property type="entry name" value="His_kinase_dom"/>
</dbReference>
<gene>
    <name evidence="15" type="ORF">SAMN04488095_0888</name>
</gene>
<dbReference type="Pfam" id="PF00072">
    <property type="entry name" value="Response_reg"/>
    <property type="match status" value="1"/>
</dbReference>
<dbReference type="STRING" id="390807.SAMN04488095_0888"/>
<dbReference type="SUPFAM" id="SSF47226">
    <property type="entry name" value="Histidine-containing phosphotransfer domain, HPT domain"/>
    <property type="match status" value="1"/>
</dbReference>
<evidence type="ECO:0000313" key="16">
    <source>
        <dbReference type="Proteomes" id="UP000199110"/>
    </source>
</evidence>
<keyword evidence="10" id="KW-0902">Two-component regulatory system</keyword>
<name>A0A1I3IB91_9RHOB</name>
<keyword evidence="6" id="KW-0812">Transmembrane</keyword>
<evidence type="ECO:0000256" key="8">
    <source>
        <dbReference type="ARBA" id="ARBA00022840"/>
    </source>
</evidence>
<dbReference type="GO" id="GO:0004673">
    <property type="term" value="F:protein histidine kinase activity"/>
    <property type="evidence" value="ECO:0007669"/>
    <property type="project" value="UniProtKB-EC"/>
</dbReference>
<dbReference type="CDD" id="cd17546">
    <property type="entry name" value="REC_hyHK_CKI1_RcsC-like"/>
    <property type="match status" value="1"/>
</dbReference>
<dbReference type="PROSITE" id="PS50109">
    <property type="entry name" value="HIS_KIN"/>
    <property type="match status" value="1"/>
</dbReference>
<dbReference type="RefSeq" id="WP_092777475.1">
    <property type="nucleotide sequence ID" value="NZ_FORA01000001.1"/>
</dbReference>
<dbReference type="EMBL" id="FORA01000001">
    <property type="protein sequence ID" value="SFI45110.1"/>
    <property type="molecule type" value="Genomic_DNA"/>
</dbReference>
<feature type="modified residue" description="4-aspartylphosphate" evidence="12">
    <location>
        <position position="301"/>
    </location>
</feature>
<evidence type="ECO:0000256" key="4">
    <source>
        <dbReference type="ARBA" id="ARBA00022475"/>
    </source>
</evidence>
<dbReference type="Proteomes" id="UP000199110">
    <property type="component" value="Unassembled WGS sequence"/>
</dbReference>
<dbReference type="SMART" id="SM00387">
    <property type="entry name" value="HATPase_c"/>
    <property type="match status" value="1"/>
</dbReference>
<evidence type="ECO:0000259" key="13">
    <source>
        <dbReference type="PROSITE" id="PS50109"/>
    </source>
</evidence>
<evidence type="ECO:0000256" key="9">
    <source>
        <dbReference type="ARBA" id="ARBA00022989"/>
    </source>
</evidence>
<protein>
    <recommendedName>
        <fullName evidence="3">histidine kinase</fullName>
        <ecNumber evidence="3">2.7.13.3</ecNumber>
    </recommendedName>
</protein>
<keyword evidence="8" id="KW-0067">ATP-binding</keyword>
<dbReference type="AlphaFoldDB" id="A0A1I3IB91"/>
<dbReference type="GO" id="GO:0005886">
    <property type="term" value="C:plasma membrane"/>
    <property type="evidence" value="ECO:0007669"/>
    <property type="project" value="UniProtKB-SubCell"/>
</dbReference>
<evidence type="ECO:0000256" key="2">
    <source>
        <dbReference type="ARBA" id="ARBA00004651"/>
    </source>
</evidence>
<evidence type="ECO:0000256" key="12">
    <source>
        <dbReference type="PROSITE-ProRule" id="PRU00169"/>
    </source>
</evidence>
<keyword evidence="15" id="KW-0418">Kinase</keyword>
<dbReference type="InterPro" id="IPR001789">
    <property type="entry name" value="Sig_transdc_resp-reg_receiver"/>
</dbReference>
<keyword evidence="7" id="KW-0547">Nucleotide-binding</keyword>
<feature type="domain" description="Histidine kinase" evidence="13">
    <location>
        <begin position="24"/>
        <end position="234"/>
    </location>
</feature>
<dbReference type="SMART" id="SM00448">
    <property type="entry name" value="REC"/>
    <property type="match status" value="1"/>
</dbReference>
<evidence type="ECO:0000256" key="11">
    <source>
        <dbReference type="ARBA" id="ARBA00023136"/>
    </source>
</evidence>
<sequence length="496" mass="53006">MSDSAPTDAPRPIAEVEPPDEMQLLGHDIRSAVSDVIGGLRLIQRDGLPDPCLAQFDRVQAASEVLARLVEELLGGTPGDTVGEVGNLNLPRFLDDELRRWHGVAQAMDVKVTLDRNANLPDIVRLPLLQLRRILANLMGNALRHSNGTKVVLGAELYRDRTLSICITDNGGGFAPDLLPRLFDAGVRGDGGQPGTGMGLHIASAHAQALGGRLTVGNLPTGGARVTLTIPEAIWMRPADTSDSLPDLSGSRILVADDTATNRLLIQGMLTRMGAECEFARDGIEAMNWLARERFDLALVDIEMPTLGGLDVIRAERLRQARGVAPPTAMVAMTAYVLRDNRDAMIEAGAEGILAKPIGNIEMFGRAIAAWLAAAPDAAKWRPESAPALSAATLAELMMAAGPDHQVELVARLREDLDLVDRHLRDAVETGDMSAIRSQTHVLLSLSSAVGALPTQTAARKLNRACHEDDAEVVRAATLTCLDCLAALRAELAETV</sequence>
<keyword evidence="11" id="KW-0472">Membrane</keyword>
<dbReference type="GO" id="GO:0005524">
    <property type="term" value="F:ATP binding"/>
    <property type="evidence" value="ECO:0007669"/>
    <property type="project" value="UniProtKB-KW"/>
</dbReference>
<dbReference type="Pfam" id="PF02518">
    <property type="entry name" value="HATPase_c"/>
    <property type="match status" value="1"/>
</dbReference>
<dbReference type="PRINTS" id="PR00344">
    <property type="entry name" value="BCTRLSENSOR"/>
</dbReference>
<keyword evidence="15" id="KW-0808">Transferase</keyword>
<proteinExistence type="predicted"/>
<organism evidence="15 16">
    <name type="scientific">Jannaschia pohangensis</name>
    <dbReference type="NCBI Taxonomy" id="390807"/>
    <lineage>
        <taxon>Bacteria</taxon>
        <taxon>Pseudomonadati</taxon>
        <taxon>Pseudomonadota</taxon>
        <taxon>Alphaproteobacteria</taxon>
        <taxon>Rhodobacterales</taxon>
        <taxon>Roseobacteraceae</taxon>
        <taxon>Jannaschia</taxon>
    </lineage>
</organism>
<keyword evidence="16" id="KW-1185">Reference proteome</keyword>
<dbReference type="InterPro" id="IPR036890">
    <property type="entry name" value="HATPase_C_sf"/>
</dbReference>
<dbReference type="PANTHER" id="PTHR45339">
    <property type="entry name" value="HYBRID SIGNAL TRANSDUCTION HISTIDINE KINASE J"/>
    <property type="match status" value="1"/>
</dbReference>
<dbReference type="Gene3D" id="1.20.120.160">
    <property type="entry name" value="HPT domain"/>
    <property type="match status" value="1"/>
</dbReference>
<evidence type="ECO:0000256" key="6">
    <source>
        <dbReference type="ARBA" id="ARBA00022692"/>
    </source>
</evidence>
<dbReference type="EC" id="2.7.13.3" evidence="3"/>
<accession>A0A1I3IB91</accession>
<dbReference type="Gene3D" id="3.40.50.2300">
    <property type="match status" value="1"/>
</dbReference>
<feature type="domain" description="Response regulatory" evidence="14">
    <location>
        <begin position="252"/>
        <end position="371"/>
    </location>
</feature>
<evidence type="ECO:0000256" key="7">
    <source>
        <dbReference type="ARBA" id="ARBA00022741"/>
    </source>
</evidence>
<reference evidence="15 16" key="1">
    <citation type="submission" date="2016-10" db="EMBL/GenBank/DDBJ databases">
        <authorList>
            <person name="de Groot N.N."/>
        </authorList>
    </citation>
    <scope>NUCLEOTIDE SEQUENCE [LARGE SCALE GENOMIC DNA]</scope>
    <source>
        <strain evidence="15 16">DSM 19073</strain>
    </source>
</reference>
<comment type="subcellular location">
    <subcellularLocation>
        <location evidence="2">Cell membrane</location>
        <topology evidence="2">Multi-pass membrane protein</topology>
    </subcellularLocation>
</comment>
<dbReference type="InterPro" id="IPR011006">
    <property type="entry name" value="CheY-like_superfamily"/>
</dbReference>
<dbReference type="InterPro" id="IPR003594">
    <property type="entry name" value="HATPase_dom"/>
</dbReference>
<keyword evidence="5 12" id="KW-0597">Phosphoprotein</keyword>
<evidence type="ECO:0000256" key="10">
    <source>
        <dbReference type="ARBA" id="ARBA00023012"/>
    </source>
</evidence>
<evidence type="ECO:0000259" key="14">
    <source>
        <dbReference type="PROSITE" id="PS50110"/>
    </source>
</evidence>
<dbReference type="GO" id="GO:0000160">
    <property type="term" value="P:phosphorelay signal transduction system"/>
    <property type="evidence" value="ECO:0007669"/>
    <property type="project" value="UniProtKB-KW"/>
</dbReference>
<dbReference type="Gene3D" id="3.30.565.10">
    <property type="entry name" value="Histidine kinase-like ATPase, C-terminal domain"/>
    <property type="match status" value="1"/>
</dbReference>
<dbReference type="InterPro" id="IPR036641">
    <property type="entry name" value="HPT_dom_sf"/>
</dbReference>
<dbReference type="PANTHER" id="PTHR45339:SF1">
    <property type="entry name" value="HYBRID SIGNAL TRANSDUCTION HISTIDINE KINASE J"/>
    <property type="match status" value="1"/>
</dbReference>
<dbReference type="SUPFAM" id="SSF55874">
    <property type="entry name" value="ATPase domain of HSP90 chaperone/DNA topoisomerase II/histidine kinase"/>
    <property type="match status" value="1"/>
</dbReference>
<dbReference type="PROSITE" id="PS50110">
    <property type="entry name" value="RESPONSE_REGULATORY"/>
    <property type="match status" value="1"/>
</dbReference>
<evidence type="ECO:0000256" key="5">
    <source>
        <dbReference type="ARBA" id="ARBA00022553"/>
    </source>
</evidence>
<dbReference type="InterPro" id="IPR004358">
    <property type="entry name" value="Sig_transdc_His_kin-like_C"/>
</dbReference>